<organism evidence="2 3">
    <name type="scientific">Salinicoccus cyprini</name>
    <dbReference type="NCBI Taxonomy" id="2493691"/>
    <lineage>
        <taxon>Bacteria</taxon>
        <taxon>Bacillati</taxon>
        <taxon>Bacillota</taxon>
        <taxon>Bacilli</taxon>
        <taxon>Bacillales</taxon>
        <taxon>Staphylococcaceae</taxon>
        <taxon>Salinicoccus</taxon>
    </lineage>
</organism>
<sequence>MSIVFLSLMVIMDQFSGLSISTRQSQTAVFALLIILAIADIIANHIHYKETGIKRQESWRFVLLFEMYILSLVVVLDQFGGASHIGFHPGSGMFWIAMGTAITSTFFTYRRNQKAAAQ</sequence>
<dbReference type="Proteomes" id="UP000315103">
    <property type="component" value="Unassembled WGS sequence"/>
</dbReference>
<name>A0A558AXL3_9STAP</name>
<evidence type="ECO:0000256" key="1">
    <source>
        <dbReference type="SAM" id="Phobius"/>
    </source>
</evidence>
<keyword evidence="1" id="KW-1133">Transmembrane helix</keyword>
<protein>
    <submittedName>
        <fullName evidence="2">Uncharacterized protein</fullName>
    </submittedName>
</protein>
<gene>
    <name evidence="2" type="ORF">FO441_01575</name>
</gene>
<evidence type="ECO:0000313" key="2">
    <source>
        <dbReference type="EMBL" id="TVT28993.1"/>
    </source>
</evidence>
<keyword evidence="3" id="KW-1185">Reference proteome</keyword>
<keyword evidence="1" id="KW-0472">Membrane</keyword>
<feature type="transmembrane region" description="Helical" evidence="1">
    <location>
        <begin position="59"/>
        <end position="80"/>
    </location>
</feature>
<accession>A0A558AXL3</accession>
<dbReference type="AlphaFoldDB" id="A0A558AXL3"/>
<comment type="caution">
    <text evidence="2">The sequence shown here is derived from an EMBL/GenBank/DDBJ whole genome shotgun (WGS) entry which is preliminary data.</text>
</comment>
<reference evidence="2 3" key="1">
    <citation type="submission" date="2019-07" db="EMBL/GenBank/DDBJ databases">
        <title>Salinicoccus cyprini sp. nov., isolated from gastro-intestinal tract of mirror carp, Cyprinus carpio var. specularis, collected from Gobind Sagar Reservoir, Himachal Pradesh, India.</title>
        <authorList>
            <person name="Talwar C."/>
            <person name="Singh A.K."/>
            <person name="Lal R."/>
            <person name="Negi R.K."/>
        </authorList>
    </citation>
    <scope>NUCLEOTIDE SEQUENCE [LARGE SCALE GENOMIC DNA]</scope>
    <source>
        <strain evidence="2 3">CT19</strain>
    </source>
</reference>
<evidence type="ECO:0000313" key="3">
    <source>
        <dbReference type="Proteomes" id="UP000315103"/>
    </source>
</evidence>
<feature type="transmembrane region" description="Helical" evidence="1">
    <location>
        <begin position="92"/>
        <end position="109"/>
    </location>
</feature>
<keyword evidence="1" id="KW-0812">Transmembrane</keyword>
<feature type="transmembrane region" description="Helical" evidence="1">
    <location>
        <begin position="29"/>
        <end position="47"/>
    </location>
</feature>
<dbReference type="EMBL" id="VMSJ01000001">
    <property type="protein sequence ID" value="TVT28993.1"/>
    <property type="molecule type" value="Genomic_DNA"/>
</dbReference>
<proteinExistence type="predicted"/>